<name>A0A7K1KY89_9ACTN</name>
<evidence type="ECO:0000259" key="5">
    <source>
        <dbReference type="Pfam" id="PF17836"/>
    </source>
</evidence>
<dbReference type="CDD" id="cd03360">
    <property type="entry name" value="LbH_AT_putative"/>
    <property type="match status" value="1"/>
</dbReference>
<feature type="site" description="Increases basicity of active site His" evidence="3">
    <location>
        <position position="146"/>
    </location>
</feature>
<keyword evidence="2" id="KW-0677">Repeat</keyword>
<dbReference type="PANTHER" id="PTHR43300">
    <property type="entry name" value="ACETYLTRANSFERASE"/>
    <property type="match status" value="1"/>
</dbReference>
<dbReference type="Pfam" id="PF00132">
    <property type="entry name" value="Hexapep"/>
    <property type="match status" value="1"/>
</dbReference>
<evidence type="ECO:0000313" key="7">
    <source>
        <dbReference type="Proteomes" id="UP000432015"/>
    </source>
</evidence>
<dbReference type="PROSITE" id="PS00101">
    <property type="entry name" value="HEXAPEP_TRANSFERASES"/>
    <property type="match status" value="1"/>
</dbReference>
<evidence type="ECO:0000256" key="3">
    <source>
        <dbReference type="PIRSR" id="PIRSR620019-1"/>
    </source>
</evidence>
<dbReference type="InterPro" id="IPR018357">
    <property type="entry name" value="Hexapep_transf_CS"/>
</dbReference>
<sequence>MPDSPPEPRGLLIYGAGGFGRETAQAVTALPGRRLLGFVDDDPDRAGVLVDGVAILGGAKAVEAAPDAQVVVCVGSPAGYDGRRRIVERLGLPPARYATLLHPSAWVSPSSRIGPGSVVLAQTVLTASARVGAHVAIMPHVTVTHDDVVEDYATIASGVRLGGGVRVGAGAYLGAGALIRQGVEIGPGALVGMGAVVLRDVPPGEVWVGSPARYLRPAPHRKEAP</sequence>
<evidence type="ECO:0000256" key="1">
    <source>
        <dbReference type="ARBA" id="ARBA00022679"/>
    </source>
</evidence>
<dbReference type="InterPro" id="IPR041561">
    <property type="entry name" value="PglD_N"/>
</dbReference>
<dbReference type="SUPFAM" id="SSF51161">
    <property type="entry name" value="Trimeric LpxA-like enzymes"/>
    <property type="match status" value="1"/>
</dbReference>
<accession>A0A7K1KY89</accession>
<dbReference type="RefSeq" id="WP_156216161.1">
    <property type="nucleotide sequence ID" value="NZ_WOFH01000003.1"/>
</dbReference>
<dbReference type="Gene3D" id="3.40.50.20">
    <property type="match status" value="1"/>
</dbReference>
<feature type="active site" description="Proton acceptor" evidence="3">
    <location>
        <position position="145"/>
    </location>
</feature>
<feature type="binding site" evidence="4">
    <location>
        <position position="75"/>
    </location>
    <ligand>
        <name>substrate</name>
    </ligand>
</feature>
<dbReference type="Proteomes" id="UP000432015">
    <property type="component" value="Unassembled WGS sequence"/>
</dbReference>
<dbReference type="PANTHER" id="PTHR43300:SF7">
    <property type="entry name" value="UDP-N-ACETYLBACILLOSAMINE N-ACETYLTRANSFERASE"/>
    <property type="match status" value="1"/>
</dbReference>
<reference evidence="6 7" key="1">
    <citation type="submission" date="2019-11" db="EMBL/GenBank/DDBJ databases">
        <authorList>
            <person name="Cao P."/>
        </authorList>
    </citation>
    <scope>NUCLEOTIDE SEQUENCE [LARGE SCALE GENOMIC DNA]</scope>
    <source>
        <strain evidence="6 7">NEAU-AAG5</strain>
    </source>
</reference>
<keyword evidence="1 6" id="KW-0808">Transferase</keyword>
<dbReference type="InterPro" id="IPR020019">
    <property type="entry name" value="AcTrfase_PglD-like"/>
</dbReference>
<protein>
    <submittedName>
        <fullName evidence="6">Acetyltransferase</fullName>
    </submittedName>
</protein>
<dbReference type="InterPro" id="IPR001451">
    <property type="entry name" value="Hexapep"/>
</dbReference>
<organism evidence="6 7">
    <name type="scientific">Actinomadura litoris</name>
    <dbReference type="NCBI Taxonomy" id="2678616"/>
    <lineage>
        <taxon>Bacteria</taxon>
        <taxon>Bacillati</taxon>
        <taxon>Actinomycetota</taxon>
        <taxon>Actinomycetes</taxon>
        <taxon>Streptosporangiales</taxon>
        <taxon>Thermomonosporaceae</taxon>
        <taxon>Actinomadura</taxon>
    </lineage>
</organism>
<keyword evidence="7" id="KW-1185">Reference proteome</keyword>
<dbReference type="NCBIfam" id="TIGR03570">
    <property type="entry name" value="NeuD_NnaD"/>
    <property type="match status" value="1"/>
</dbReference>
<feature type="domain" description="PglD N-terminal" evidence="5">
    <location>
        <begin position="11"/>
        <end position="89"/>
    </location>
</feature>
<dbReference type="Pfam" id="PF17836">
    <property type="entry name" value="PglD_N"/>
    <property type="match status" value="1"/>
</dbReference>
<dbReference type="InterPro" id="IPR011004">
    <property type="entry name" value="Trimer_LpxA-like_sf"/>
</dbReference>
<comment type="caution">
    <text evidence="6">The sequence shown here is derived from an EMBL/GenBank/DDBJ whole genome shotgun (WGS) entry which is preliminary data.</text>
</comment>
<proteinExistence type="predicted"/>
<evidence type="ECO:0000256" key="4">
    <source>
        <dbReference type="PIRSR" id="PIRSR620019-2"/>
    </source>
</evidence>
<dbReference type="Gene3D" id="2.160.10.10">
    <property type="entry name" value="Hexapeptide repeat proteins"/>
    <property type="match status" value="1"/>
</dbReference>
<dbReference type="GO" id="GO:0016740">
    <property type="term" value="F:transferase activity"/>
    <property type="evidence" value="ECO:0007669"/>
    <property type="project" value="UniProtKB-KW"/>
</dbReference>
<evidence type="ECO:0000313" key="6">
    <source>
        <dbReference type="EMBL" id="MUN37170.1"/>
    </source>
</evidence>
<dbReference type="AlphaFoldDB" id="A0A7K1KY89"/>
<dbReference type="EMBL" id="WOFH01000003">
    <property type="protein sequence ID" value="MUN37170.1"/>
    <property type="molecule type" value="Genomic_DNA"/>
</dbReference>
<dbReference type="InterPro" id="IPR050179">
    <property type="entry name" value="Trans_hexapeptide_repeat"/>
</dbReference>
<gene>
    <name evidence="6" type="ORF">GNZ18_11230</name>
</gene>
<evidence type="ECO:0000256" key="2">
    <source>
        <dbReference type="ARBA" id="ARBA00022737"/>
    </source>
</evidence>